<dbReference type="RefSeq" id="WP_005290026.1">
    <property type="nucleotide sequence ID" value="NZ_CM000961.1"/>
</dbReference>
<keyword evidence="2" id="KW-0812">Transmembrane</keyword>
<accession>D7WCK3</accession>
<evidence type="ECO:0000313" key="4">
    <source>
        <dbReference type="Proteomes" id="UP000004208"/>
    </source>
</evidence>
<dbReference type="AlphaFoldDB" id="D7WCK3"/>
<keyword evidence="4" id="KW-1185">Reference proteome</keyword>
<feature type="compositionally biased region" description="Basic and acidic residues" evidence="1">
    <location>
        <begin position="147"/>
        <end position="157"/>
    </location>
</feature>
<gene>
    <name evidence="3" type="ORF">HMPREF0291_11541</name>
</gene>
<dbReference type="STRING" id="585529.HMPREF0291_11541"/>
<feature type="transmembrane region" description="Helical" evidence="2">
    <location>
        <begin position="247"/>
        <end position="264"/>
    </location>
</feature>
<dbReference type="eggNOG" id="ENOG5033V6Y">
    <property type="taxonomic scope" value="Bacteria"/>
</dbReference>
<dbReference type="OrthoDB" id="4424087at2"/>
<keyword evidence="2" id="KW-1133">Transmembrane helix</keyword>
<reference evidence="3" key="1">
    <citation type="submission" date="2010-06" db="EMBL/GenBank/DDBJ databases">
        <authorList>
            <person name="Muzny D."/>
            <person name="Qin X."/>
            <person name="Buhay C."/>
            <person name="Dugan-Rocha S."/>
            <person name="Ding Y."/>
            <person name="Chen G."/>
            <person name="Hawes A."/>
            <person name="Holder M."/>
            <person name="Jhangiani S."/>
            <person name="Johnson A."/>
            <person name="Khan Z."/>
            <person name="Li Z."/>
            <person name="Liu W."/>
            <person name="Liu X."/>
            <person name="Perez L."/>
            <person name="Shen H."/>
            <person name="Wang Q."/>
            <person name="Watt J."/>
            <person name="Xi L."/>
            <person name="Xin Y."/>
            <person name="Zhou J."/>
            <person name="Deng J."/>
            <person name="Jiang H."/>
            <person name="Liu Y."/>
            <person name="Qu J."/>
            <person name="Song X.-Z."/>
            <person name="Zhang L."/>
            <person name="Villasana D."/>
            <person name="Johnson A."/>
            <person name="Liu J."/>
            <person name="Liyanage D."/>
            <person name="Lorensuhewa L."/>
            <person name="Robinson T."/>
            <person name="Song A."/>
            <person name="Song B.-B."/>
            <person name="Dinh H."/>
            <person name="Thornton R."/>
            <person name="Coyle M."/>
            <person name="Francisco L."/>
            <person name="Jackson L."/>
            <person name="Javaid M."/>
            <person name="Korchina V."/>
            <person name="Kovar C."/>
            <person name="Mata R."/>
            <person name="Mathew T."/>
            <person name="Ngo R."/>
            <person name="Nguyen L."/>
            <person name="Nguyen N."/>
            <person name="Okwuonu G."/>
            <person name="Ongeri F."/>
            <person name="Pham C."/>
            <person name="Simmons D."/>
            <person name="Wilczek-Boney K."/>
            <person name="Hale W."/>
            <person name="Jakkamsetti A."/>
            <person name="Pham P."/>
            <person name="Ruth R."/>
            <person name="San Lucas F."/>
            <person name="Warren J."/>
            <person name="Zhang J."/>
            <person name="Zhao Z."/>
            <person name="Zhou C."/>
            <person name="Zhu D."/>
            <person name="Lee S."/>
            <person name="Bess C."/>
            <person name="Blankenburg K."/>
            <person name="Forbes L."/>
            <person name="Fu Q."/>
            <person name="Gubbala S."/>
            <person name="Hirani K."/>
            <person name="Jayaseelan J.C."/>
            <person name="Lara F."/>
            <person name="Munidasa M."/>
            <person name="Palculict T."/>
            <person name="Patil S."/>
            <person name="Pu L.-L."/>
            <person name="Saada N."/>
            <person name="Tang L."/>
            <person name="Weissenberger G."/>
            <person name="Zhu Y."/>
            <person name="Hemphill L."/>
            <person name="Shang Y."/>
            <person name="Youmans B."/>
            <person name="Ayvaz T."/>
            <person name="Ross M."/>
            <person name="Santibanez J."/>
            <person name="Aqrawi P."/>
            <person name="Gross S."/>
            <person name="Joshi V."/>
            <person name="Fowler G."/>
            <person name="Nazareth L."/>
            <person name="Reid J."/>
            <person name="Worley K."/>
            <person name="Petrosino J."/>
            <person name="Highlander S."/>
            <person name="Gibbs R."/>
        </authorList>
    </citation>
    <scope>NUCLEOTIDE SEQUENCE [LARGE SCALE GENOMIC DNA]</scope>
    <source>
        <strain evidence="3">ATCC 33030</strain>
    </source>
</reference>
<dbReference type="HOGENOM" id="CLU_857157_0_0_11"/>
<evidence type="ECO:0000313" key="3">
    <source>
        <dbReference type="EMBL" id="EFK53884.1"/>
    </source>
</evidence>
<sequence length="286" mass="32538">METWSLRHPEYGLIEVRAGFDREFRDIHSDWPSSSDDEKSGGTQLSADSSLVERAQSRFRNPRTRVEVLVDGRPQHRFEQLESDRFHLFVRAPSQGAPDELRPMATLGVDRSKPNLKVVVSPFREILQIDFREGDTVVEFDPPPGSRGEKRRQAMESSDLKRTAIPILEGLGKGGWALLILLLGPLLARLLPDWEIPDITLPSPPQMDLPVPNLPQMNLPTFDLSLDIPDLPELPEWVKVVIEHSNIWLPIVVGIVVGIVALRNHRKSEAQKRQWGETRDEREPRD</sequence>
<feature type="region of interest" description="Disordered" evidence="1">
    <location>
        <begin position="27"/>
        <end position="57"/>
    </location>
</feature>
<dbReference type="EMBL" id="ACLJ02000003">
    <property type="protein sequence ID" value="EFK53884.1"/>
    <property type="molecule type" value="Genomic_DNA"/>
</dbReference>
<name>D7WCK3_9CORY</name>
<protein>
    <submittedName>
        <fullName evidence="3">Uncharacterized protein</fullName>
    </submittedName>
</protein>
<keyword evidence="2" id="KW-0472">Membrane</keyword>
<dbReference type="Proteomes" id="UP000004208">
    <property type="component" value="Unassembled WGS sequence"/>
</dbReference>
<proteinExistence type="predicted"/>
<feature type="region of interest" description="Disordered" evidence="1">
    <location>
        <begin position="137"/>
        <end position="157"/>
    </location>
</feature>
<organism evidence="3 4">
    <name type="scientific">Corynebacterium genitalium ATCC 33030</name>
    <dbReference type="NCBI Taxonomy" id="585529"/>
    <lineage>
        <taxon>Bacteria</taxon>
        <taxon>Bacillati</taxon>
        <taxon>Actinomycetota</taxon>
        <taxon>Actinomycetes</taxon>
        <taxon>Mycobacteriales</taxon>
        <taxon>Corynebacteriaceae</taxon>
        <taxon>Corynebacterium</taxon>
    </lineage>
</organism>
<evidence type="ECO:0000256" key="2">
    <source>
        <dbReference type="SAM" id="Phobius"/>
    </source>
</evidence>
<comment type="caution">
    <text evidence="3">The sequence shown here is derived from an EMBL/GenBank/DDBJ whole genome shotgun (WGS) entry which is preliminary data.</text>
</comment>
<evidence type="ECO:0000256" key="1">
    <source>
        <dbReference type="SAM" id="MobiDB-lite"/>
    </source>
</evidence>